<dbReference type="OrthoDB" id="76803at2157"/>
<dbReference type="AlphaFoldDB" id="E1RGI4"/>
<sequence length="143" mass="15333" precursor="true">MNRADIAEENFKSGLNCAQSVLMAFAGDFGAEPGTARRIARGFGSGMGTGDTCGAVSGGVMAISLSVSDEGDAALAKKRTYELVREFKKRFSKETGSLMCRNLLGYDINNHEIMKSIPAEKLPKSVCIEYVRLAAGILDDMLK</sequence>
<dbReference type="Proteomes" id="UP000006565">
    <property type="component" value="Chromosome"/>
</dbReference>
<dbReference type="HOGENOM" id="CLU_091283_1_1_2"/>
<dbReference type="SUPFAM" id="SSF48695">
    <property type="entry name" value="Multiheme cytochromes"/>
    <property type="match status" value="1"/>
</dbReference>
<organism evidence="1 2">
    <name type="scientific">Methanolacinia petrolearia (strain DSM 11571 / OCM 486 / SEBR 4847)</name>
    <name type="common">Methanoplanus petrolearius</name>
    <dbReference type="NCBI Taxonomy" id="679926"/>
    <lineage>
        <taxon>Archaea</taxon>
        <taxon>Methanobacteriati</taxon>
        <taxon>Methanobacteriota</taxon>
        <taxon>Stenosarchaea group</taxon>
        <taxon>Methanomicrobia</taxon>
        <taxon>Methanomicrobiales</taxon>
        <taxon>Methanomicrobiaceae</taxon>
        <taxon>Methanolacinia</taxon>
    </lineage>
</organism>
<dbReference type="GeneID" id="9742868"/>
<dbReference type="eggNOG" id="arCOG06069">
    <property type="taxonomic scope" value="Archaea"/>
</dbReference>
<gene>
    <name evidence="1" type="ordered locus">Mpet_0421</name>
</gene>
<dbReference type="InterPro" id="IPR010181">
    <property type="entry name" value="CGCAxxGCC_motif"/>
</dbReference>
<reference evidence="1 2" key="1">
    <citation type="journal article" date="2010" name="Stand. Genomic Sci.">
        <title>Complete genome sequence of Methanoplanus petrolearius type strain (SEBR 4847).</title>
        <authorList>
            <person name="Brambilla E."/>
            <person name="Djao O.D."/>
            <person name="Daligault H."/>
            <person name="Lapidus A."/>
            <person name="Lucas S."/>
            <person name="Hammon N."/>
            <person name="Nolan M."/>
            <person name="Tice H."/>
            <person name="Cheng J.F."/>
            <person name="Han C."/>
            <person name="Tapia R."/>
            <person name="Goodwin L."/>
            <person name="Pitluck S."/>
            <person name="Liolios K."/>
            <person name="Ivanova N."/>
            <person name="Mavromatis K."/>
            <person name="Mikhailova N."/>
            <person name="Pati A."/>
            <person name="Chen A."/>
            <person name="Palaniappan K."/>
            <person name="Land M."/>
            <person name="Hauser L."/>
            <person name="Chang Y.J."/>
            <person name="Jeffries C.D."/>
            <person name="Rohde M."/>
            <person name="Spring S."/>
            <person name="Sikorski J."/>
            <person name="Goker M."/>
            <person name="Woyke T."/>
            <person name="Bristow J."/>
            <person name="Eisen J.A."/>
            <person name="Markowitz V."/>
            <person name="Hugenholtz P."/>
            <person name="Kyrpides N.C."/>
            <person name="Klenk H.P."/>
        </authorList>
    </citation>
    <scope>NUCLEOTIDE SEQUENCE [LARGE SCALE GENOMIC DNA]</scope>
    <source>
        <strain evidence="2">DSM 11571 / OCM 486 / SEBR 4847</strain>
    </source>
</reference>
<evidence type="ECO:0000313" key="1">
    <source>
        <dbReference type="EMBL" id="ADN35195.1"/>
    </source>
</evidence>
<dbReference type="Pfam" id="PF09719">
    <property type="entry name" value="C_GCAxxG_C_C"/>
    <property type="match status" value="1"/>
</dbReference>
<protein>
    <submittedName>
        <fullName evidence="1">C_GCAxxG_C_C family protein</fullName>
    </submittedName>
</protein>
<dbReference type="InterPro" id="IPR036280">
    <property type="entry name" value="Multihaem_cyt_sf"/>
</dbReference>
<dbReference type="KEGG" id="mpi:Mpet_0421"/>
<dbReference type="NCBIfam" id="TIGR01909">
    <property type="entry name" value="C_GCAxxG_C_C"/>
    <property type="match status" value="1"/>
</dbReference>
<evidence type="ECO:0000313" key="2">
    <source>
        <dbReference type="Proteomes" id="UP000006565"/>
    </source>
</evidence>
<dbReference type="EMBL" id="CP002117">
    <property type="protein sequence ID" value="ADN35195.1"/>
    <property type="molecule type" value="Genomic_DNA"/>
</dbReference>
<accession>E1RGI4</accession>
<dbReference type="RefSeq" id="WP_013328373.1">
    <property type="nucleotide sequence ID" value="NC_014507.1"/>
</dbReference>
<proteinExistence type="predicted"/>
<name>E1RGI4_METP4</name>
<keyword evidence="2" id="KW-1185">Reference proteome</keyword>